<dbReference type="GO" id="GO:0009086">
    <property type="term" value="P:methionine biosynthetic process"/>
    <property type="evidence" value="ECO:0007669"/>
    <property type="project" value="InterPro"/>
</dbReference>
<evidence type="ECO:0000259" key="5">
    <source>
        <dbReference type="PROSITE" id="PS50970"/>
    </source>
</evidence>
<keyword evidence="3 4" id="KW-0479">Metal-binding</keyword>
<dbReference type="PROSITE" id="PS50970">
    <property type="entry name" value="HCY"/>
    <property type="match status" value="1"/>
</dbReference>
<keyword evidence="3 4" id="KW-0862">Zinc</keyword>
<keyword evidence="7" id="KW-1185">Reference proteome</keyword>
<gene>
    <name evidence="6" type="ORF">SAMN04515678_104134</name>
</gene>
<dbReference type="Gene3D" id="3.20.20.330">
    <property type="entry name" value="Homocysteine-binding-like domain"/>
    <property type="match status" value="1"/>
</dbReference>
<evidence type="ECO:0000313" key="7">
    <source>
        <dbReference type="Proteomes" id="UP000325289"/>
    </source>
</evidence>
<proteinExistence type="predicted"/>
<evidence type="ECO:0000313" key="6">
    <source>
        <dbReference type="EMBL" id="SFD90132.1"/>
    </source>
</evidence>
<dbReference type="AlphaFoldDB" id="A0A1I1W4R2"/>
<dbReference type="PANTHER" id="PTHR11103:SF10">
    <property type="entry name" value="HOMOCYSTEINE S-METHYLTRANSFERASE 1-RELATED"/>
    <property type="match status" value="1"/>
</dbReference>
<feature type="binding site" evidence="3 4">
    <location>
        <position position="275"/>
    </location>
    <ligand>
        <name>Zn(2+)</name>
        <dbReference type="ChEBI" id="CHEBI:29105"/>
    </ligand>
</feature>
<feature type="binding site" evidence="3 4">
    <location>
        <position position="202"/>
    </location>
    <ligand>
        <name>Zn(2+)</name>
        <dbReference type="ChEBI" id="CHEBI:29105"/>
    </ligand>
</feature>
<evidence type="ECO:0000256" key="2">
    <source>
        <dbReference type="ARBA" id="ARBA00022679"/>
    </source>
</evidence>
<dbReference type="SUPFAM" id="SSF82282">
    <property type="entry name" value="Homocysteine S-methyltransferase"/>
    <property type="match status" value="1"/>
</dbReference>
<dbReference type="Proteomes" id="UP000325289">
    <property type="component" value="Unassembled WGS sequence"/>
</dbReference>
<organism evidence="6 7">
    <name type="scientific">Roseivivax sediminis</name>
    <dbReference type="NCBI Taxonomy" id="936889"/>
    <lineage>
        <taxon>Bacteria</taxon>
        <taxon>Pseudomonadati</taxon>
        <taxon>Pseudomonadota</taxon>
        <taxon>Alphaproteobacteria</taxon>
        <taxon>Rhodobacterales</taxon>
        <taxon>Roseobacteraceae</taxon>
        <taxon>Roseivivax</taxon>
    </lineage>
</organism>
<keyword evidence="1 4" id="KW-0489">Methyltransferase</keyword>
<dbReference type="GO" id="GO:0008168">
    <property type="term" value="F:methyltransferase activity"/>
    <property type="evidence" value="ECO:0007669"/>
    <property type="project" value="UniProtKB-UniRule"/>
</dbReference>
<dbReference type="GO" id="GO:0008270">
    <property type="term" value="F:zinc ion binding"/>
    <property type="evidence" value="ECO:0007669"/>
    <property type="project" value="InterPro"/>
</dbReference>
<dbReference type="PIRSF" id="PIRSF037505">
    <property type="entry name" value="Betaine_HMT"/>
    <property type="match status" value="1"/>
</dbReference>
<dbReference type="RefSeq" id="WP_149755382.1">
    <property type="nucleotide sequence ID" value="NZ_FOMS01000004.1"/>
</dbReference>
<dbReference type="PANTHER" id="PTHR11103">
    <property type="entry name" value="SLR1189 PROTEIN"/>
    <property type="match status" value="1"/>
</dbReference>
<dbReference type="InterPro" id="IPR017226">
    <property type="entry name" value="BHMT-like"/>
</dbReference>
<feature type="binding site" evidence="3 4">
    <location>
        <position position="274"/>
    </location>
    <ligand>
        <name>Zn(2+)</name>
        <dbReference type="ChEBI" id="CHEBI:29105"/>
    </ligand>
</feature>
<protein>
    <submittedName>
        <fullName evidence="6">Homocysteine S-methyltransferase</fullName>
    </submittedName>
</protein>
<comment type="cofactor">
    <cofactor evidence="3">
        <name>Zn(2+)</name>
        <dbReference type="ChEBI" id="CHEBI:29105"/>
    </cofactor>
    <text evidence="3">Binds 1 zinc ion per subunit.</text>
</comment>
<evidence type="ECO:0000256" key="4">
    <source>
        <dbReference type="PROSITE-ProRule" id="PRU00333"/>
    </source>
</evidence>
<dbReference type="InterPro" id="IPR036589">
    <property type="entry name" value="HCY_dom_sf"/>
</dbReference>
<accession>A0A1I1W4R2</accession>
<name>A0A1I1W4R2_9RHOB</name>
<dbReference type="OrthoDB" id="9803687at2"/>
<dbReference type="InterPro" id="IPR003726">
    <property type="entry name" value="HCY_dom"/>
</dbReference>
<reference evidence="6 7" key="1">
    <citation type="submission" date="2016-10" db="EMBL/GenBank/DDBJ databases">
        <authorList>
            <person name="Varghese N."/>
            <person name="Submissions S."/>
        </authorList>
    </citation>
    <scope>NUCLEOTIDE SEQUENCE [LARGE SCALE GENOMIC DNA]</scope>
    <source>
        <strain evidence="7">YIM D21,KCTC 23444,ACCC 10710</strain>
    </source>
</reference>
<dbReference type="EMBL" id="FOMS01000004">
    <property type="protein sequence ID" value="SFD90132.1"/>
    <property type="molecule type" value="Genomic_DNA"/>
</dbReference>
<sequence>MADITLLDGGVGQEIVARAGASDTLAWATEAMRRAPGTAEAVHRDFLSAGATVAMANTYAVLPDRLPEDGRTEALRTLRAQAMAEARAARDVHGSGRIAATIGPLGASYRPDLMPPHDKAVAVYDDAVAALGPESDLLVFETVASVAHARAALAALDRSGRPGWIAVTVDDEDGSRLRSGERVAEAAALIRDSSAGAALANCSAPEAMPAALDALAKTGLPYGAYANAFETITKDFLARPAVDNLSRRRDMAPAPYAAHALDWVARGATVVGGCCETTPAHIAAVAERLRAAGHGIV</sequence>
<dbReference type="Pfam" id="PF02574">
    <property type="entry name" value="S-methyl_trans"/>
    <property type="match status" value="1"/>
</dbReference>
<evidence type="ECO:0000256" key="3">
    <source>
        <dbReference type="PIRSR" id="PIRSR037505-2"/>
    </source>
</evidence>
<feature type="domain" description="Hcy-binding" evidence="5">
    <location>
        <begin position="1"/>
        <end position="289"/>
    </location>
</feature>
<keyword evidence="2 4" id="KW-0808">Transferase</keyword>
<evidence type="ECO:0000256" key="1">
    <source>
        <dbReference type="ARBA" id="ARBA00022603"/>
    </source>
</evidence>
<dbReference type="GO" id="GO:0032259">
    <property type="term" value="P:methylation"/>
    <property type="evidence" value="ECO:0007669"/>
    <property type="project" value="UniProtKB-KW"/>
</dbReference>